<dbReference type="Proteomes" id="UP000479563">
    <property type="component" value="Unassembled WGS sequence"/>
</dbReference>
<evidence type="ECO:0000313" key="20">
    <source>
        <dbReference type="Proteomes" id="UP000260970"/>
    </source>
</evidence>
<feature type="domain" description="Peptidase C1A papain C-terminal" evidence="3">
    <location>
        <begin position="167"/>
        <end position="389"/>
    </location>
</feature>
<dbReference type="Proteomes" id="UP000283683">
    <property type="component" value="Unassembled WGS sequence"/>
</dbReference>
<evidence type="ECO:0000313" key="23">
    <source>
        <dbReference type="Proteomes" id="UP000283683"/>
    </source>
</evidence>
<dbReference type="EMBL" id="QSAE01000022">
    <property type="protein sequence ID" value="RGW39754.1"/>
    <property type="molecule type" value="Genomic_DNA"/>
</dbReference>
<dbReference type="EMBL" id="CYXM01000020">
    <property type="protein sequence ID" value="CUN27346.1"/>
    <property type="molecule type" value="Genomic_DNA"/>
</dbReference>
<dbReference type="Proteomes" id="UP000286220">
    <property type="component" value="Unassembled WGS sequence"/>
</dbReference>
<dbReference type="PROSITE" id="PS00139">
    <property type="entry name" value="THIOL_PROTEASE_CYS"/>
    <property type="match status" value="1"/>
</dbReference>
<dbReference type="EMBL" id="QSDV01000023">
    <property type="protein sequence ID" value="RGZ16904.1"/>
    <property type="molecule type" value="Genomic_DNA"/>
</dbReference>
<dbReference type="Proteomes" id="UP001193670">
    <property type="component" value="Unassembled WGS sequence"/>
</dbReference>
<dbReference type="Proteomes" id="UP000285209">
    <property type="component" value="Unassembled WGS sequence"/>
</dbReference>
<dbReference type="EMBL" id="QSEN01000023">
    <property type="protein sequence ID" value="RGZ74392.1"/>
    <property type="molecule type" value="Genomic_DNA"/>
</dbReference>
<dbReference type="EMBL" id="CYYW01000019">
    <property type="protein sequence ID" value="CUO49026.1"/>
    <property type="molecule type" value="Genomic_DNA"/>
</dbReference>
<accession>A0A173VL34</accession>
<evidence type="ECO:0000313" key="15">
    <source>
        <dbReference type="EMBL" id="RHL79960.1"/>
    </source>
</evidence>
<dbReference type="RefSeq" id="WP_055224860.1">
    <property type="nucleotide sequence ID" value="NZ_CYXM01000020.1"/>
</dbReference>
<dbReference type="OrthoDB" id="3648721at2"/>
<dbReference type="Proteomes" id="UP000260970">
    <property type="component" value="Unassembled WGS sequence"/>
</dbReference>
<dbReference type="EMBL" id="WKQP01000021">
    <property type="protein sequence ID" value="MSC60939.1"/>
    <property type="molecule type" value="Genomic_DNA"/>
</dbReference>
<dbReference type="EMBL" id="QSAZ01000003">
    <property type="protein sequence ID" value="RGW88456.1"/>
    <property type="molecule type" value="Genomic_DNA"/>
</dbReference>
<dbReference type="EMBL" id="QSUG01000005">
    <property type="protein sequence ID" value="RGN23679.1"/>
    <property type="molecule type" value="Genomic_DNA"/>
</dbReference>
<evidence type="ECO:0000313" key="28">
    <source>
        <dbReference type="Proteomes" id="UP000324327"/>
    </source>
</evidence>
<evidence type="ECO:0000256" key="1">
    <source>
        <dbReference type="ARBA" id="ARBA00008455"/>
    </source>
</evidence>
<reference evidence="27 28" key="4">
    <citation type="submission" date="2019-08" db="EMBL/GenBank/DDBJ databases">
        <authorList>
            <person name="Duncan S."/>
            <person name="Walker A."/>
        </authorList>
    </citation>
    <scope>NUCLEOTIDE SEQUENCE [LARGE SCALE GENOMIC DNA]</scope>
    <source>
        <strain evidence="16 27">L2-21</strain>
        <strain evidence="17 28">T3WBe13</strain>
    </source>
</reference>
<dbReference type="GO" id="GO:0006508">
    <property type="term" value="P:proteolysis"/>
    <property type="evidence" value="ECO:0007669"/>
    <property type="project" value="UniProtKB-KW"/>
</dbReference>
<evidence type="ECO:0000313" key="4">
    <source>
        <dbReference type="EMBL" id="CUN27346.1"/>
    </source>
</evidence>
<evidence type="ECO:0000259" key="3">
    <source>
        <dbReference type="SMART" id="SM00645"/>
    </source>
</evidence>
<evidence type="ECO:0000313" key="7">
    <source>
        <dbReference type="EMBL" id="MSC60939.1"/>
    </source>
</evidence>
<keyword evidence="2" id="KW-0472">Membrane</keyword>
<dbReference type="EMBL" id="VSTF01000015">
    <property type="protein sequence ID" value="TYL57805.1"/>
    <property type="molecule type" value="Genomic_DNA"/>
</dbReference>
<comment type="similarity">
    <text evidence="1">Belongs to the peptidase C1 family.</text>
</comment>
<evidence type="ECO:0000313" key="5">
    <source>
        <dbReference type="EMBL" id="CUO49026.1"/>
    </source>
</evidence>
<protein>
    <submittedName>
        <fullName evidence="7">Cell surface protein</fullName>
    </submittedName>
    <submittedName>
        <fullName evidence="6">Lectin like domain-containing protein</fullName>
    </submittedName>
    <submittedName>
        <fullName evidence="4">Papain family cysteine protease</fullName>
    </submittedName>
</protein>
<keyword evidence="2" id="KW-0812">Transmembrane</keyword>
<dbReference type="SMART" id="SM00645">
    <property type="entry name" value="Pept_C1"/>
    <property type="match status" value="1"/>
</dbReference>
<evidence type="ECO:0000313" key="29">
    <source>
        <dbReference type="Proteomes" id="UP000479563"/>
    </source>
</evidence>
<reference evidence="27 28" key="5">
    <citation type="submission" date="2019-09" db="EMBL/GenBank/DDBJ databases">
        <title>Strain-level analysis of Eubacterium rectale using genomes from metagenomes.</title>
        <authorList>
            <person name="Karcher N."/>
            <person name="Segata N."/>
        </authorList>
    </citation>
    <scope>NUCLEOTIDE SEQUENCE [LARGE SCALE GENOMIC DNA]</scope>
    <source>
        <strain evidence="16 27">L2-21</strain>
        <strain evidence="17 28">T3WBe13</strain>
    </source>
</reference>
<dbReference type="Gene3D" id="3.90.70.10">
    <property type="entry name" value="Cysteine proteinases"/>
    <property type="match status" value="1"/>
</dbReference>
<dbReference type="Proteomes" id="UP000324325">
    <property type="component" value="Unassembled WGS sequence"/>
</dbReference>
<dbReference type="Pfam" id="PF00112">
    <property type="entry name" value="Peptidase_C1"/>
    <property type="match status" value="1"/>
</dbReference>
<dbReference type="InterPro" id="IPR000668">
    <property type="entry name" value="Peptidase_C1A_C"/>
</dbReference>
<dbReference type="Proteomes" id="UP001197684">
    <property type="component" value="Unassembled WGS sequence"/>
</dbReference>
<reference evidence="20 21" key="2">
    <citation type="submission" date="2018-08" db="EMBL/GenBank/DDBJ databases">
        <title>A genome reference for cultivated species of the human gut microbiota.</title>
        <authorList>
            <person name="Zou Y."/>
            <person name="Xue W."/>
            <person name="Luo G."/>
        </authorList>
    </citation>
    <scope>NUCLEOTIDE SEQUENCE [LARGE SCALE GENOMIC DNA]</scope>
    <source>
        <strain evidence="11 23">AF06-19</strain>
        <strain evidence="10 26">AF12-8</strain>
        <strain evidence="15 21">AF36-2BH</strain>
        <strain evidence="14 25">AM42-17AT</strain>
        <strain evidence="13 22">AM48-7</strain>
        <strain evidence="12 24">AM54-25XD</strain>
        <strain evidence="9 20">OM05-6AA</strain>
    </source>
</reference>
<evidence type="ECO:0000313" key="8">
    <source>
        <dbReference type="EMBL" id="NSC28071.1"/>
    </source>
</evidence>
<evidence type="ECO:0000313" key="19">
    <source>
        <dbReference type="Proteomes" id="UP000095673"/>
    </source>
</evidence>
<dbReference type="SUPFAM" id="SSF54001">
    <property type="entry name" value="Cysteine proteinases"/>
    <property type="match status" value="1"/>
</dbReference>
<reference evidence="8" key="6">
    <citation type="journal article" date="2020" name="Cell Host Microbe">
        <title>Functional and Genomic Variation between Human-Derived Isolates of Lachnospiraceae Reveals Inter- and Intra-Species Diversity.</title>
        <authorList>
            <person name="Sorbara M.T."/>
            <person name="Littmann E.R."/>
            <person name="Fontana E."/>
            <person name="Moody T.U."/>
            <person name="Kohout C.E."/>
            <person name="Gjonbalaj M."/>
            <person name="Eaton V."/>
            <person name="Seok R."/>
            <person name="Leiner I.M."/>
            <person name="Pamer E.G."/>
        </authorList>
    </citation>
    <scope>NUCLEOTIDE SEQUENCE</scope>
    <source>
        <strain evidence="8">MSK.17.79</strain>
    </source>
</reference>
<evidence type="ECO:0000313" key="27">
    <source>
        <dbReference type="Proteomes" id="UP000324325"/>
    </source>
</evidence>
<dbReference type="AlphaFoldDB" id="A0A173VL34"/>
<dbReference type="InterPro" id="IPR038765">
    <property type="entry name" value="Papain-like_cys_pep_sf"/>
</dbReference>
<name>A0A173VL34_9FIRM</name>
<dbReference type="Proteomes" id="UP000095673">
    <property type="component" value="Unassembled WGS sequence"/>
</dbReference>
<evidence type="ECO:0000313" key="16">
    <source>
        <dbReference type="EMBL" id="TYL56413.1"/>
    </source>
</evidence>
<reference evidence="7 29" key="3">
    <citation type="journal article" date="2019" name="Nat. Med.">
        <title>A library of human gut bacterial isolates paired with longitudinal multiomics data enables mechanistic microbiome research.</title>
        <authorList>
            <person name="Poyet M."/>
            <person name="Groussin M."/>
            <person name="Gibbons S.M."/>
            <person name="Avila-Pacheco J."/>
            <person name="Jiang X."/>
            <person name="Kearney S.M."/>
            <person name="Perrotta A.R."/>
            <person name="Berdy B."/>
            <person name="Zhao S."/>
            <person name="Lieberman T.D."/>
            <person name="Swanson P.K."/>
            <person name="Smith M."/>
            <person name="Roesemann S."/>
            <person name="Alexander J.E."/>
            <person name="Rich S.A."/>
            <person name="Livny J."/>
            <person name="Vlamakis H."/>
            <person name="Clish C."/>
            <person name="Bullock K."/>
            <person name="Deik A."/>
            <person name="Scott J."/>
            <person name="Pierce K.A."/>
            <person name="Xavier R.J."/>
            <person name="Alm E.J."/>
        </authorList>
    </citation>
    <scope>NUCLEOTIDE SEQUENCE [LARGE SCALE GENOMIC DNA]</scope>
    <source>
        <strain evidence="7 29">BIOML-A11</strain>
    </source>
</reference>
<evidence type="ECO:0000313" key="24">
    <source>
        <dbReference type="Proteomes" id="UP000285209"/>
    </source>
</evidence>
<keyword evidence="2" id="KW-1133">Transmembrane helix</keyword>
<proteinExistence type="inferred from homology"/>
<dbReference type="Proteomes" id="UP000286581">
    <property type="component" value="Unassembled WGS sequence"/>
</dbReference>
<dbReference type="EMBL" id="QRPB01000006">
    <property type="protein sequence ID" value="RHL79960.1"/>
    <property type="molecule type" value="Genomic_DNA"/>
</dbReference>
<dbReference type="InterPro" id="IPR013128">
    <property type="entry name" value="Peptidase_C1A"/>
</dbReference>
<dbReference type="Proteomes" id="UP000324327">
    <property type="component" value="Unassembled WGS sequence"/>
</dbReference>
<evidence type="ECO:0000313" key="11">
    <source>
        <dbReference type="EMBL" id="RGW88456.1"/>
    </source>
</evidence>
<keyword evidence="4" id="KW-0378">Hydrolase</keyword>
<dbReference type="Pfam" id="PF18560">
    <property type="entry name" value="Lectin_like"/>
    <property type="match status" value="1"/>
</dbReference>
<dbReference type="PANTHER" id="PTHR12411">
    <property type="entry name" value="CYSTEINE PROTEASE FAMILY C1-RELATED"/>
    <property type="match status" value="1"/>
</dbReference>
<evidence type="ECO:0000313" key="10">
    <source>
        <dbReference type="EMBL" id="RGW39754.1"/>
    </source>
</evidence>
<feature type="transmembrane region" description="Helical" evidence="2">
    <location>
        <begin position="7"/>
        <end position="26"/>
    </location>
</feature>
<evidence type="ECO:0000256" key="2">
    <source>
        <dbReference type="SAM" id="Phobius"/>
    </source>
</evidence>
<sequence length="557" mass="62572">MKYSKRYIAFTFILALIFVSNFYIYAKDSSTLGAFRGAQIDNTIWSPLVAADVNGTTIRLRIENKEYTSEDEHVYMDENRNIMVPVSMLRDALNSSAHVYNKNELLVEKHSLTADFKLADDNGFVQYKGQFYASLDKLSKLLDMTCSFDTATNTLTMTDKSEGVSTVPTKYDLRERQRVSLIRDQGSYGTCWAFAATSALESALMPEEQLLFSVDHMSMSNSFNVNQYDGGEYTMGMAYLAAWQGPVYDADDPYGDGVTRDDLAAVKHVQQMLIIDGKDYQGIKEAVFKYGGVQTSLYSTIASSKTKTPYYNKQTNSYCYMGQDKPNHDVVIIGWDDNYPKENFNVDLEGDGAFICQNSWGSSFGDNGVFYVSYYDTNVGTHNVVYTDIESADNYDNIYQSDLCGWVGKMGYDKEDMYGANIFTAQSAESLRASGFYATAADTSYKLYVVKNFENEYSFKNKTLVAEGSLKNAGYYTVDFDEPVDLESGERYAIVLYINTPGSTHPMAIEYNSGEAYMSTVNLDDGEGYISYDGVAYINVKEKQDCNLCIKAFSDNR</sequence>
<gene>
    <name evidence="15" type="ORF">DW001_06305</name>
    <name evidence="14" type="ORF">DW912_14540</name>
    <name evidence="13" type="ORF">DW975_11360</name>
    <name evidence="11" type="ORF">DWV45_03505</name>
    <name evidence="10" type="ORF">DWV78_08290</name>
    <name evidence="12" type="ORF">DXA03_11310</name>
    <name evidence="9" type="ORF">DXB72_06635</name>
    <name evidence="5" type="ORF">ERS852417_02421</name>
    <name evidence="4" type="ORF">ERS852580_03144</name>
    <name evidence="17" type="ORF">FYL31_11965</name>
    <name evidence="16" type="ORF">FYL37_12825</name>
    <name evidence="8" type="ORF">G4319_12170</name>
    <name evidence="7" type="ORF">GKE07_12175</name>
    <name evidence="6" type="ORF">LIZ56_13960</name>
</gene>
<keyword evidence="4" id="KW-0645">Protease</keyword>
<reference evidence="8" key="7">
    <citation type="submission" date="2020-02" db="EMBL/GenBank/DDBJ databases">
        <authorList>
            <person name="Littmann E."/>
            <person name="Sorbara M."/>
        </authorList>
    </citation>
    <scope>NUCLEOTIDE SEQUENCE</scope>
    <source>
        <strain evidence="8">MSK.17.79</strain>
    </source>
</reference>
<dbReference type="EMBL" id="VSTG01000020">
    <property type="protein sequence ID" value="TYL56413.1"/>
    <property type="molecule type" value="Genomic_DNA"/>
</dbReference>
<evidence type="ECO:0000313" key="26">
    <source>
        <dbReference type="Proteomes" id="UP000286581"/>
    </source>
</evidence>
<dbReference type="EMBL" id="JAAILW010000026">
    <property type="protein sequence ID" value="NSC28071.1"/>
    <property type="molecule type" value="Genomic_DNA"/>
</dbReference>
<dbReference type="Proteomes" id="UP000266698">
    <property type="component" value="Unassembled WGS sequence"/>
</dbReference>
<dbReference type="InterPro" id="IPR000169">
    <property type="entry name" value="Pept_cys_AS"/>
</dbReference>
<evidence type="ECO:0000313" key="17">
    <source>
        <dbReference type="EMBL" id="TYL57805.1"/>
    </source>
</evidence>
<dbReference type="InterPro" id="IPR040528">
    <property type="entry name" value="Lectin-like"/>
</dbReference>
<dbReference type="Proteomes" id="UP000283431">
    <property type="component" value="Unassembled WGS sequence"/>
</dbReference>
<reference evidence="6" key="8">
    <citation type="submission" date="2021-10" db="EMBL/GenBank/DDBJ databases">
        <title>Collection of gut derived symbiotic bacterial strains cultured from healthy donors.</title>
        <authorList>
            <person name="Lin H."/>
            <person name="Littmann E."/>
            <person name="Kohout C."/>
            <person name="Pamer E.G."/>
        </authorList>
    </citation>
    <scope>NUCLEOTIDE SEQUENCE</scope>
    <source>
        <strain evidence="6">DFI.9.42</strain>
    </source>
</reference>
<evidence type="ECO:0000313" key="14">
    <source>
        <dbReference type="EMBL" id="RHA89370.1"/>
    </source>
</evidence>
<evidence type="ECO:0000313" key="12">
    <source>
        <dbReference type="EMBL" id="RGZ16904.1"/>
    </source>
</evidence>
<evidence type="ECO:0000313" key="9">
    <source>
        <dbReference type="EMBL" id="RGN23679.1"/>
    </source>
</evidence>
<evidence type="ECO:0000313" key="25">
    <source>
        <dbReference type="Proteomes" id="UP000286220"/>
    </source>
</evidence>
<dbReference type="EMBL" id="QSFZ01000019">
    <property type="protein sequence ID" value="RHA89370.1"/>
    <property type="molecule type" value="Genomic_DNA"/>
</dbReference>
<evidence type="ECO:0000313" key="13">
    <source>
        <dbReference type="EMBL" id="RGZ74392.1"/>
    </source>
</evidence>
<evidence type="ECO:0000313" key="21">
    <source>
        <dbReference type="Proteomes" id="UP000266698"/>
    </source>
</evidence>
<dbReference type="EMBL" id="JAJCJK010000030">
    <property type="protein sequence ID" value="MCB6939505.1"/>
    <property type="molecule type" value="Genomic_DNA"/>
</dbReference>
<dbReference type="CDD" id="cd02619">
    <property type="entry name" value="Peptidase_C1"/>
    <property type="match status" value="1"/>
</dbReference>
<evidence type="ECO:0000313" key="22">
    <source>
        <dbReference type="Proteomes" id="UP000283431"/>
    </source>
</evidence>
<reference evidence="18 19" key="1">
    <citation type="submission" date="2015-09" db="EMBL/GenBank/DDBJ databases">
        <authorList>
            <consortium name="Pathogen Informatics"/>
        </authorList>
    </citation>
    <scope>NUCLEOTIDE SEQUENCE [LARGE SCALE GENOMIC DNA]</scope>
    <source>
        <strain evidence="5 18">2789STDY5608860</strain>
        <strain evidence="4 19">2789STDY5834968</strain>
    </source>
</reference>
<organism evidence="4 19">
    <name type="scientific">Agathobacter rectalis</name>
    <dbReference type="NCBI Taxonomy" id="39491"/>
    <lineage>
        <taxon>Bacteria</taxon>
        <taxon>Bacillati</taxon>
        <taxon>Bacillota</taxon>
        <taxon>Clostridia</taxon>
        <taxon>Lachnospirales</taxon>
        <taxon>Lachnospiraceae</taxon>
        <taxon>Agathobacter</taxon>
    </lineage>
</organism>
<evidence type="ECO:0000313" key="18">
    <source>
        <dbReference type="Proteomes" id="UP000095384"/>
    </source>
</evidence>
<dbReference type="Proteomes" id="UP000095384">
    <property type="component" value="Unassembled WGS sequence"/>
</dbReference>
<evidence type="ECO:0000313" key="6">
    <source>
        <dbReference type="EMBL" id="MCB6939505.1"/>
    </source>
</evidence>
<dbReference type="GO" id="GO:0008234">
    <property type="term" value="F:cysteine-type peptidase activity"/>
    <property type="evidence" value="ECO:0007669"/>
    <property type="project" value="InterPro"/>
</dbReference>